<accession>A0ACB6QCJ3</accession>
<reference evidence="1" key="1">
    <citation type="journal article" date="2020" name="Stud. Mycol.">
        <title>101 Dothideomycetes genomes: a test case for predicting lifestyles and emergence of pathogens.</title>
        <authorList>
            <person name="Haridas S."/>
            <person name="Albert R."/>
            <person name="Binder M."/>
            <person name="Bloem J."/>
            <person name="Labutti K."/>
            <person name="Salamov A."/>
            <person name="Andreopoulos B."/>
            <person name="Baker S."/>
            <person name="Barry K."/>
            <person name="Bills G."/>
            <person name="Bluhm B."/>
            <person name="Cannon C."/>
            <person name="Castanera R."/>
            <person name="Culley D."/>
            <person name="Daum C."/>
            <person name="Ezra D."/>
            <person name="Gonzalez J."/>
            <person name="Henrissat B."/>
            <person name="Kuo A."/>
            <person name="Liang C."/>
            <person name="Lipzen A."/>
            <person name="Lutzoni F."/>
            <person name="Magnuson J."/>
            <person name="Mondo S."/>
            <person name="Nolan M."/>
            <person name="Ohm R."/>
            <person name="Pangilinan J."/>
            <person name="Park H.-J."/>
            <person name="Ramirez L."/>
            <person name="Alfaro M."/>
            <person name="Sun H."/>
            <person name="Tritt A."/>
            <person name="Yoshinaga Y."/>
            <person name="Zwiers L.-H."/>
            <person name="Turgeon B."/>
            <person name="Goodwin S."/>
            <person name="Spatafora J."/>
            <person name="Crous P."/>
            <person name="Grigoriev I."/>
        </authorList>
    </citation>
    <scope>NUCLEOTIDE SEQUENCE</scope>
    <source>
        <strain evidence="1">ATCC 200398</strain>
    </source>
</reference>
<evidence type="ECO:0000313" key="2">
    <source>
        <dbReference type="Proteomes" id="UP000799755"/>
    </source>
</evidence>
<proteinExistence type="predicted"/>
<keyword evidence="2" id="KW-1185">Reference proteome</keyword>
<protein>
    <submittedName>
        <fullName evidence="1">Uncharacterized protein</fullName>
    </submittedName>
</protein>
<evidence type="ECO:0000313" key="1">
    <source>
        <dbReference type="EMBL" id="KAF2464580.1"/>
    </source>
</evidence>
<organism evidence="1 2">
    <name type="scientific">Lindgomyces ingoldianus</name>
    <dbReference type="NCBI Taxonomy" id="673940"/>
    <lineage>
        <taxon>Eukaryota</taxon>
        <taxon>Fungi</taxon>
        <taxon>Dikarya</taxon>
        <taxon>Ascomycota</taxon>
        <taxon>Pezizomycotina</taxon>
        <taxon>Dothideomycetes</taxon>
        <taxon>Pleosporomycetidae</taxon>
        <taxon>Pleosporales</taxon>
        <taxon>Lindgomycetaceae</taxon>
        <taxon>Lindgomyces</taxon>
    </lineage>
</organism>
<dbReference type="EMBL" id="MU003535">
    <property type="protein sequence ID" value="KAF2464580.1"/>
    <property type="molecule type" value="Genomic_DNA"/>
</dbReference>
<gene>
    <name evidence="1" type="ORF">BDR25DRAFT_95732</name>
</gene>
<name>A0ACB6QCJ3_9PLEO</name>
<dbReference type="Proteomes" id="UP000799755">
    <property type="component" value="Unassembled WGS sequence"/>
</dbReference>
<comment type="caution">
    <text evidence="1">The sequence shown here is derived from an EMBL/GenBank/DDBJ whole genome shotgun (WGS) entry which is preliminary data.</text>
</comment>
<sequence length="653" mass="72028">MPLDTDDLGEVPQASSSSNALTQQPRVRRRARKRNGPPQLQFLTATDPSQFKDENAKRSVRSQAMIQYRYRAEQQKQKGKEPSERSPVSVARPPVAERIAPVVTNEPPWQSRPSTLMARVLDAEQEQEHLYSSTSAAWMGLNIDEGLGDSPRLPSHETSLTLAPSSRYHRALSVIPLHDAAQKISDYEDSDKHEDTLMRMLCAKLATVVHLGDGVDPFSVIPQFESPELDSLYLVRKCNRAFVSKATMVKWMPSMLAHPHSLLSSTILASTYLDMHAGCSGDSKRTVLVKGEVIGWINERLRNAETQFSDLTLTVILHLLAGEMWSCNEKTLRIHESGVARLILQRGGMESLGGNGALGEVAAACCFHTDIFCEATPHSIFQCWEPTEFAPVEDSAAIPESPLFCPRSEFFTIARSQYCSETTFDLLCDMRDLTDLFVSYHGSLDTALDVESPSDRTCLVPSSSEYDTKVSAICARLAALPSAYTPGIPITNDWVYETCRIASIIYASAILYHIPFSVASEPGRSPLLSNSVSLTNSTAGGHLLTTRLTDALYETLEKTNLGDVWGGMSGVLYWVTLVGAAAARTPVSVNMTQTPKSRTEAYATWVRRCLIMFATRAMIVLVFEHPLPVIMAQRKMLKVQELTGSAGARRLVP</sequence>